<dbReference type="RefSeq" id="WP_067843450.1">
    <property type="nucleotide sequence ID" value="NZ_LGTW01000001.1"/>
</dbReference>
<organism evidence="2 3">
    <name type="scientific">Mycolicibacterium wolinskyi</name>
    <dbReference type="NCBI Taxonomy" id="59750"/>
    <lineage>
        <taxon>Bacteria</taxon>
        <taxon>Bacillati</taxon>
        <taxon>Actinomycetota</taxon>
        <taxon>Actinomycetes</taxon>
        <taxon>Mycobacteriales</taxon>
        <taxon>Mycobacteriaceae</taxon>
        <taxon>Mycolicibacterium</taxon>
    </lineage>
</organism>
<keyword evidence="3" id="KW-1185">Reference proteome</keyword>
<comment type="caution">
    <text evidence="2">The sequence shown here is derived from an EMBL/GenBank/DDBJ whole genome shotgun (WGS) entry which is preliminary data.</text>
</comment>
<proteinExistence type="predicted"/>
<reference evidence="2 3" key="1">
    <citation type="submission" date="2015-07" db="EMBL/GenBank/DDBJ databases">
        <title>A draft genome sequence of Mycobacterium wolinskyi.</title>
        <authorList>
            <person name="de Man T.J."/>
            <person name="Perry K.A."/>
            <person name="Coulliette A.D."/>
            <person name="Jensen B."/>
            <person name="Toney N.C."/>
            <person name="Limbago B.M."/>
            <person name="Noble-Wang J."/>
        </authorList>
    </citation>
    <scope>NUCLEOTIDE SEQUENCE [LARGE SCALE GENOMIC DNA]</scope>
    <source>
        <strain evidence="2 3">CDC_01</strain>
    </source>
</reference>
<gene>
    <name evidence="2" type="ORF">AFM11_02800</name>
</gene>
<dbReference type="STRING" id="59750.AWC31_35580"/>
<dbReference type="EMBL" id="LGTW01000001">
    <property type="protein sequence ID" value="KWX26174.1"/>
    <property type="molecule type" value="Genomic_DNA"/>
</dbReference>
<evidence type="ECO:0000313" key="2">
    <source>
        <dbReference type="EMBL" id="KWX26174.1"/>
    </source>
</evidence>
<dbReference type="AlphaFoldDB" id="A0A132PV71"/>
<dbReference type="PATRIC" id="fig|59750.3.peg.576"/>
<sequence length="106" mass="11529">MRAHRQGEGTGWVRRAPVPTPSGSSVPPGTLINNRWSATELTDLPEHRDAGHAVAARRTGRLGQPAVPAPTGSRRVISGNDAVRQEDSLSVRRAVQWAHPGKRSRW</sequence>
<dbReference type="Proteomes" id="UP000070612">
    <property type="component" value="Unassembled WGS sequence"/>
</dbReference>
<feature type="region of interest" description="Disordered" evidence="1">
    <location>
        <begin position="1"/>
        <end position="32"/>
    </location>
</feature>
<evidence type="ECO:0000256" key="1">
    <source>
        <dbReference type="SAM" id="MobiDB-lite"/>
    </source>
</evidence>
<accession>A0A132PV71</accession>
<feature type="compositionally biased region" description="Low complexity" evidence="1">
    <location>
        <begin position="21"/>
        <end position="30"/>
    </location>
</feature>
<protein>
    <submittedName>
        <fullName evidence="2">Uncharacterized protein</fullName>
    </submittedName>
</protein>
<name>A0A132PV71_9MYCO</name>
<evidence type="ECO:0000313" key="3">
    <source>
        <dbReference type="Proteomes" id="UP000070612"/>
    </source>
</evidence>